<feature type="region of interest" description="Disordered" evidence="2">
    <location>
        <begin position="171"/>
        <end position="196"/>
    </location>
</feature>
<keyword evidence="1" id="KW-0560">Oxidoreductase</keyword>
<gene>
    <name evidence="4" type="ORF">WM40_12780</name>
</gene>
<dbReference type="STRING" id="28092.WM40_12780"/>
<proteinExistence type="predicted"/>
<dbReference type="InterPro" id="IPR006076">
    <property type="entry name" value="FAD-dep_OxRdtase"/>
</dbReference>
<evidence type="ECO:0000256" key="2">
    <source>
        <dbReference type="SAM" id="MobiDB-lite"/>
    </source>
</evidence>
<name>A0A0F5JZ92_9BURK</name>
<dbReference type="PATRIC" id="fig|28092.6.peg.3009"/>
<dbReference type="Gene3D" id="3.50.50.60">
    <property type="entry name" value="FAD/NAD(P)-binding domain"/>
    <property type="match status" value="1"/>
</dbReference>
<organism evidence="4 5">
    <name type="scientific">Robbsia andropogonis</name>
    <dbReference type="NCBI Taxonomy" id="28092"/>
    <lineage>
        <taxon>Bacteria</taxon>
        <taxon>Pseudomonadati</taxon>
        <taxon>Pseudomonadota</taxon>
        <taxon>Betaproteobacteria</taxon>
        <taxon>Burkholderiales</taxon>
        <taxon>Burkholderiaceae</taxon>
        <taxon>Robbsia</taxon>
    </lineage>
</organism>
<feature type="domain" description="FAD dependent oxidoreductase" evidence="3">
    <location>
        <begin position="34"/>
        <end position="296"/>
    </location>
</feature>
<evidence type="ECO:0000313" key="5">
    <source>
        <dbReference type="Proteomes" id="UP000033618"/>
    </source>
</evidence>
<accession>A0A0F5JZ92</accession>
<protein>
    <recommendedName>
        <fullName evidence="3">FAD dependent oxidoreductase domain-containing protein</fullName>
    </recommendedName>
</protein>
<sequence>MSDVHNLSDGSSGAETLSWRPGGQGKNLEMKQFDLIVIGAGIGGMAVAMRAIEAGMRVAVIDEHATVGEGASFFHSGVALPSPLDPWYGPDAPMPTPGGVPWRRAARERASNALRHARLAPWEALIAQSAARLDTLAQVHGIEHERRDGALYVWRNAVEFERAQALLVDWPKNDAPPGARNTTSHATPSDIGGDDAVDHVATDAQHARTGKSAQALADVDLEGNGAPGNTPPGTAPRFDLHGHAPRVLDAQACRAAEPALEHAEALAGGIAFDTLSSGNAAVMAKRLKQLLDAAEVTFSLRGRPFASRFTTMASMCPSAPPNKPGGRSQAYRPAASPRRPPLLS</sequence>
<feature type="region of interest" description="Disordered" evidence="2">
    <location>
        <begin position="1"/>
        <end position="23"/>
    </location>
</feature>
<evidence type="ECO:0000256" key="1">
    <source>
        <dbReference type="ARBA" id="ARBA00023002"/>
    </source>
</evidence>
<keyword evidence="5" id="KW-1185">Reference proteome</keyword>
<dbReference type="EMBL" id="LAQU01000012">
    <property type="protein sequence ID" value="KKB63138.1"/>
    <property type="molecule type" value="Genomic_DNA"/>
</dbReference>
<evidence type="ECO:0000313" key="4">
    <source>
        <dbReference type="EMBL" id="KKB63138.1"/>
    </source>
</evidence>
<feature type="region of interest" description="Disordered" evidence="2">
    <location>
        <begin position="315"/>
        <end position="344"/>
    </location>
</feature>
<evidence type="ECO:0000259" key="3">
    <source>
        <dbReference type="Pfam" id="PF01266"/>
    </source>
</evidence>
<dbReference type="SUPFAM" id="SSF51905">
    <property type="entry name" value="FAD/NAD(P)-binding domain"/>
    <property type="match status" value="1"/>
</dbReference>
<dbReference type="InterPro" id="IPR036188">
    <property type="entry name" value="FAD/NAD-bd_sf"/>
</dbReference>
<dbReference type="AlphaFoldDB" id="A0A0F5JZ92"/>
<dbReference type="GO" id="GO:0016491">
    <property type="term" value="F:oxidoreductase activity"/>
    <property type="evidence" value="ECO:0007669"/>
    <property type="project" value="UniProtKB-KW"/>
</dbReference>
<dbReference type="Proteomes" id="UP000033618">
    <property type="component" value="Unassembled WGS sequence"/>
</dbReference>
<comment type="caution">
    <text evidence="4">The sequence shown here is derived from an EMBL/GenBank/DDBJ whole genome shotgun (WGS) entry which is preliminary data.</text>
</comment>
<dbReference type="Pfam" id="PF01266">
    <property type="entry name" value="DAO"/>
    <property type="match status" value="1"/>
</dbReference>
<reference evidence="4 5" key="1">
    <citation type="submission" date="2015-03" db="EMBL/GenBank/DDBJ databases">
        <title>Draft Genome Sequence of Burkholderia andropogonis type strain ICMP2807, isolated from Sorghum bicolor.</title>
        <authorList>
            <person name="Lopes-Santos L."/>
            <person name="Castro D.B."/>
            <person name="Ottoboni L.M."/>
            <person name="Park D."/>
            <person name="Weirc B.S."/>
            <person name="Destefano S.A."/>
        </authorList>
    </citation>
    <scope>NUCLEOTIDE SEQUENCE [LARGE SCALE GENOMIC DNA]</scope>
    <source>
        <strain evidence="4 5">ICMP2807</strain>
    </source>
</reference>